<organism evidence="1 2">
    <name type="scientific">Vibrio mediterranei</name>
    <dbReference type="NCBI Taxonomy" id="689"/>
    <lineage>
        <taxon>Bacteria</taxon>
        <taxon>Pseudomonadati</taxon>
        <taxon>Pseudomonadota</taxon>
        <taxon>Gammaproteobacteria</taxon>
        <taxon>Vibrionales</taxon>
        <taxon>Vibrionaceae</taxon>
        <taxon>Vibrio</taxon>
    </lineage>
</organism>
<reference evidence="1 2" key="1">
    <citation type="submission" date="2018-11" db="EMBL/GenBank/DDBJ databases">
        <title>Complete Genome Sequence of Vbrio mediterranei 117-T6: a Potential Pathogen Bacteria Isolated from the Conchocelis of Pyropia.</title>
        <authorList>
            <person name="Liu Q."/>
        </authorList>
    </citation>
    <scope>NUCLEOTIDE SEQUENCE [LARGE SCALE GENOMIC DNA]</scope>
    <source>
        <strain evidence="1 2">117-T6</strain>
    </source>
</reference>
<dbReference type="EMBL" id="CP033577">
    <property type="protein sequence ID" value="AYV20532.1"/>
    <property type="molecule type" value="Genomic_DNA"/>
</dbReference>
<proteinExistence type="predicted"/>
<dbReference type="Proteomes" id="UP000279760">
    <property type="component" value="Chromosome 1"/>
</dbReference>
<evidence type="ECO:0000313" key="2">
    <source>
        <dbReference type="Proteomes" id="UP000279760"/>
    </source>
</evidence>
<sequence>MKWCTLLSTTLNKFGHDTHIISAKYVTPYRTKVKSGLNDAVVIREAAQRPAARINPIQSPEQQAVLSVDRMREHWVHKRTASMNRAIAALAAKNVRIIWSLLQNQTEYENYAD</sequence>
<evidence type="ECO:0000313" key="1">
    <source>
        <dbReference type="EMBL" id="AYV20532.1"/>
    </source>
</evidence>
<gene>
    <name evidence="1" type="ORF">ECB94_04085</name>
</gene>
<dbReference type="AlphaFoldDB" id="A0A3G4VAB8"/>
<protein>
    <submittedName>
        <fullName evidence="1">Uncharacterized protein</fullName>
    </submittedName>
</protein>
<accession>A0A3G4VAB8</accession>
<name>A0A3G4VAB8_9VIBR</name>